<dbReference type="GO" id="GO:0001727">
    <property type="term" value="F:lipid kinase activity"/>
    <property type="evidence" value="ECO:0007669"/>
    <property type="project" value="TreeGrafter"/>
</dbReference>
<dbReference type="InterPro" id="IPR016064">
    <property type="entry name" value="NAD/diacylglycerol_kinase_sf"/>
</dbReference>
<organism evidence="2 3">
    <name type="scientific">Euplotes crassus</name>
    <dbReference type="NCBI Taxonomy" id="5936"/>
    <lineage>
        <taxon>Eukaryota</taxon>
        <taxon>Sar</taxon>
        <taxon>Alveolata</taxon>
        <taxon>Ciliophora</taxon>
        <taxon>Intramacronucleata</taxon>
        <taxon>Spirotrichea</taxon>
        <taxon>Hypotrichia</taxon>
        <taxon>Euplotida</taxon>
        <taxon>Euplotidae</taxon>
        <taxon>Moneuplotes</taxon>
    </lineage>
</organism>
<dbReference type="GO" id="GO:0006665">
    <property type="term" value="P:sphingolipid metabolic process"/>
    <property type="evidence" value="ECO:0007669"/>
    <property type="project" value="TreeGrafter"/>
</dbReference>
<keyword evidence="3" id="KW-1185">Reference proteome</keyword>
<proteinExistence type="predicted"/>
<evidence type="ECO:0000259" key="1">
    <source>
        <dbReference type="PROSITE" id="PS50146"/>
    </source>
</evidence>
<accession>A0AAD1U2W0</accession>
<evidence type="ECO:0000313" key="3">
    <source>
        <dbReference type="Proteomes" id="UP001295684"/>
    </source>
</evidence>
<dbReference type="EMBL" id="CAMPGE010001614">
    <property type="protein sequence ID" value="CAI2360410.1"/>
    <property type="molecule type" value="Genomic_DNA"/>
</dbReference>
<dbReference type="AlphaFoldDB" id="A0AAD1U2W0"/>
<dbReference type="Gene3D" id="3.40.50.10330">
    <property type="entry name" value="Probable inorganic polyphosphate/atp-NAD kinase, domain 1"/>
    <property type="match status" value="1"/>
</dbReference>
<evidence type="ECO:0000313" key="2">
    <source>
        <dbReference type="EMBL" id="CAI2360410.1"/>
    </source>
</evidence>
<dbReference type="GO" id="GO:0016020">
    <property type="term" value="C:membrane"/>
    <property type="evidence" value="ECO:0007669"/>
    <property type="project" value="GOC"/>
</dbReference>
<name>A0AAD1U2W0_EUPCR</name>
<dbReference type="InterPro" id="IPR017438">
    <property type="entry name" value="ATP-NAD_kinase_N"/>
</dbReference>
<dbReference type="PANTHER" id="PTHR12358:SF54">
    <property type="entry name" value="SPHINGOSINE KINASE RELATED PROTEIN"/>
    <property type="match status" value="1"/>
</dbReference>
<dbReference type="PROSITE" id="PS50146">
    <property type="entry name" value="DAGK"/>
    <property type="match status" value="1"/>
</dbReference>
<reference evidence="2" key="1">
    <citation type="submission" date="2023-07" db="EMBL/GenBank/DDBJ databases">
        <authorList>
            <consortium name="AG Swart"/>
            <person name="Singh M."/>
            <person name="Singh A."/>
            <person name="Seah K."/>
            <person name="Emmerich C."/>
        </authorList>
    </citation>
    <scope>NUCLEOTIDE SEQUENCE</scope>
    <source>
        <strain evidence="2">DP1</strain>
    </source>
</reference>
<dbReference type="Gene3D" id="2.60.200.40">
    <property type="match status" value="1"/>
</dbReference>
<dbReference type="InterPro" id="IPR001206">
    <property type="entry name" value="Diacylglycerol_kinase_cat_dom"/>
</dbReference>
<sequence>MGGTQTYVTEYQQLDRACLGLGRQDEETAYYFFNEAHGLFKIPRDEYENLRKAYSNDRTKKLKLPLKIICKYRELVMPEFDDNMNEAKIHYLTEGAIHPVDNYSFNFLLEQDYEYAKENLEGLTKLRYGERKRNIAILINPISGKQEAYNIYKTKLRPLLKATRMNYKVYKTDGPDFVDRWVSKLKFKQRTYDEIQETNKEGENESSLICEYTDIVIIGGDGLLALYLNSCYKHHFFDTLIKIPICILPGGTGNALAMDLGGNNIFDLCMNFLRCETIEGDIIRADFEDSKKSILCTALSWGFPSKVIESSSDWRGCLGASRYTACGAKEVLCAGGPWNMRSHHLTKVEHNPGLPDDITRTLISKRKIEEDKETDEENLKEQAAVPIIESEEIKSDKSCYTSNLSYKLVKTDSMKGHNIYKGEFDIKQDQICESDDENIERMSQLGAIINQKDEIDWENIDLKQVSVMVLTTHECRRSGTKDIFAPFSRINDGKMFLCGFKECSKVEMLMMMAKVSAGHGNQVKMSKYFHQEVKQIRIHPRADTSFNIDGEIYESENVIVTCLPKMINLFGKPYDLE</sequence>
<feature type="domain" description="DAGKc" evidence="1">
    <location>
        <begin position="130"/>
        <end position="289"/>
    </location>
</feature>
<dbReference type="Proteomes" id="UP001295684">
    <property type="component" value="Unassembled WGS sequence"/>
</dbReference>
<protein>
    <recommendedName>
        <fullName evidence="1">DAGKc domain-containing protein</fullName>
    </recommendedName>
</protein>
<dbReference type="InterPro" id="IPR050187">
    <property type="entry name" value="Lipid_Phosphate_FormReg"/>
</dbReference>
<dbReference type="Pfam" id="PF00781">
    <property type="entry name" value="DAGK_cat"/>
    <property type="match status" value="1"/>
</dbReference>
<comment type="caution">
    <text evidence="2">The sequence shown here is derived from an EMBL/GenBank/DDBJ whole genome shotgun (WGS) entry which is preliminary data.</text>
</comment>
<gene>
    <name evidence="2" type="ORF">ECRASSUSDP1_LOCUS1712</name>
</gene>
<dbReference type="SUPFAM" id="SSF111331">
    <property type="entry name" value="NAD kinase/diacylglycerol kinase-like"/>
    <property type="match status" value="1"/>
</dbReference>
<dbReference type="PANTHER" id="PTHR12358">
    <property type="entry name" value="SPHINGOSINE KINASE"/>
    <property type="match status" value="1"/>
</dbReference>